<dbReference type="PANTHER" id="PTHR10801:SF0">
    <property type="entry name" value="DELTA(24)-STEROL REDUCTASE"/>
    <property type="match status" value="1"/>
</dbReference>
<gene>
    <name evidence="8" type="ORF">CDV56_109259</name>
</gene>
<reference evidence="8" key="1">
    <citation type="submission" date="2018-08" db="EMBL/GenBank/DDBJ databases">
        <title>Draft genome sequence of azole-resistant Aspergillus thermomutatus (Neosartorya pseudofischeri) strain HMR AF 39, isolated from a human nasal aspirate.</title>
        <authorList>
            <person name="Parent-Michaud M."/>
            <person name="Dufresne P.J."/>
            <person name="Fournier E."/>
            <person name="Martineau C."/>
            <person name="Moreira S."/>
            <person name="Perkins V."/>
            <person name="De Repentigny L."/>
            <person name="Dufresne S.F."/>
        </authorList>
    </citation>
    <scope>NUCLEOTIDE SEQUENCE [LARGE SCALE GENOMIC DNA]</scope>
    <source>
        <strain evidence="8">HMR AF 39</strain>
    </source>
</reference>
<evidence type="ECO:0000313" key="8">
    <source>
        <dbReference type="EMBL" id="RHZ66518.1"/>
    </source>
</evidence>
<dbReference type="InterPro" id="IPR016166">
    <property type="entry name" value="FAD-bd_PCMH"/>
</dbReference>
<sequence>MDSHHAIVQEISFQVKRFYADKKPFYIYHGSTNSTRASKKSRSNTVDTSRLNRVLCIDRVRKVALVEPNVPMDMLVQATLPQGLIPPVVMDFPGITVGGGFAGTSGESSSYRHGFFDRTVNWIEIVIGNGEVLKASATEHPDLFFGAACSFGTLGITTLVELQLLGLPAEPVVELTYVPISKGVNEAVRIIEELTPDAAYQYIDGIMFSKDRGVICAGAIKSRAATAAVRMQTFAHPTDPWFYMHVEQLLSSSTSGTGPVKELVPLVDYLFRYDRGGFWVGKYGFQYFLFPQTEFMRWLLDDVIRTRVMYHAVHKSGLFREYTIQDVAVPYAAAEQLIDYLDDSFGKYPLWLCPVRQTTAHVRGLIARRRTGFEAEHAPDMMLSVGVWGPGPKGKTQFLDFNRRLEKLVRALGGEKWLYARTWYTDSEFWSIYDRSQMDELRERYHAGYLPNLYHKVCAERGETAIAKQGWVPWLMEKVFQQWPICGVYGLIHTFWNKEYLLDDSKK</sequence>
<dbReference type="InterPro" id="IPR006094">
    <property type="entry name" value="Oxid_FAD_bind_N"/>
</dbReference>
<evidence type="ECO:0000313" key="9">
    <source>
        <dbReference type="Proteomes" id="UP000215305"/>
    </source>
</evidence>
<accession>A0A397HWY9</accession>
<dbReference type="AlphaFoldDB" id="A0A397HWY9"/>
<organism evidence="8 9">
    <name type="scientific">Aspergillus thermomutatus</name>
    <name type="common">Neosartorya pseudofischeri</name>
    <dbReference type="NCBI Taxonomy" id="41047"/>
    <lineage>
        <taxon>Eukaryota</taxon>
        <taxon>Fungi</taxon>
        <taxon>Dikarya</taxon>
        <taxon>Ascomycota</taxon>
        <taxon>Pezizomycotina</taxon>
        <taxon>Eurotiomycetes</taxon>
        <taxon>Eurotiomycetidae</taxon>
        <taxon>Eurotiales</taxon>
        <taxon>Aspergillaceae</taxon>
        <taxon>Aspergillus</taxon>
        <taxon>Aspergillus subgen. Fumigati</taxon>
    </lineage>
</organism>
<dbReference type="GO" id="GO:0000246">
    <property type="term" value="F:Delta24(24-1) sterol reductase activity"/>
    <property type="evidence" value="ECO:0007669"/>
    <property type="project" value="TreeGrafter"/>
</dbReference>
<feature type="domain" description="FAD-binding PCMH-type" evidence="7">
    <location>
        <begin position="1"/>
        <end position="167"/>
    </location>
</feature>
<evidence type="ECO:0000256" key="3">
    <source>
        <dbReference type="ARBA" id="ARBA00022692"/>
    </source>
</evidence>
<dbReference type="InterPro" id="IPR040165">
    <property type="entry name" value="Diminuto-like"/>
</dbReference>
<evidence type="ECO:0000256" key="6">
    <source>
        <dbReference type="ARBA" id="ARBA00023136"/>
    </source>
</evidence>
<proteinExistence type="predicted"/>
<keyword evidence="6" id="KW-0472">Membrane</keyword>
<dbReference type="Pfam" id="PF01565">
    <property type="entry name" value="FAD_binding_4"/>
    <property type="match status" value="1"/>
</dbReference>
<dbReference type="GeneID" id="38131233"/>
<keyword evidence="3" id="KW-0812">Transmembrane</keyword>
<dbReference type="FunFam" id="3.30.465.10:FF:000031">
    <property type="entry name" value="FAD binding domain protein"/>
    <property type="match status" value="1"/>
</dbReference>
<evidence type="ECO:0000256" key="4">
    <source>
        <dbReference type="ARBA" id="ARBA00022989"/>
    </source>
</evidence>
<dbReference type="EMBL" id="NKHU02000011">
    <property type="protein sequence ID" value="RHZ66518.1"/>
    <property type="molecule type" value="Genomic_DNA"/>
</dbReference>
<dbReference type="STRING" id="41047.A0A397HWY9"/>
<keyword evidence="9" id="KW-1185">Reference proteome</keyword>
<keyword evidence="4" id="KW-1133">Transmembrane helix</keyword>
<dbReference type="GO" id="GO:0005737">
    <property type="term" value="C:cytoplasm"/>
    <property type="evidence" value="ECO:0007669"/>
    <property type="project" value="TreeGrafter"/>
</dbReference>
<keyword evidence="5" id="KW-0560">Oxidoreductase</keyword>
<dbReference type="Gene3D" id="3.30.465.10">
    <property type="match status" value="1"/>
</dbReference>
<dbReference type="EC" id="1.3.1.72" evidence="2"/>
<dbReference type="VEuPathDB" id="FungiDB:CDV56_109259"/>
<dbReference type="PROSITE" id="PS51387">
    <property type="entry name" value="FAD_PCMH"/>
    <property type="match status" value="1"/>
</dbReference>
<dbReference type="OrthoDB" id="415825at2759"/>
<dbReference type="RefSeq" id="XP_026618296.1">
    <property type="nucleotide sequence ID" value="XM_026762878.1"/>
</dbReference>
<dbReference type="Proteomes" id="UP000215305">
    <property type="component" value="Unassembled WGS sequence"/>
</dbReference>
<dbReference type="PANTHER" id="PTHR10801">
    <property type="entry name" value="24-DEHYDROCHOLESTEROL REDUCTASE"/>
    <property type="match status" value="1"/>
</dbReference>
<dbReference type="GO" id="GO:0071949">
    <property type="term" value="F:FAD binding"/>
    <property type="evidence" value="ECO:0007669"/>
    <property type="project" value="InterPro"/>
</dbReference>
<dbReference type="InterPro" id="IPR036318">
    <property type="entry name" value="FAD-bd_PCMH-like_sf"/>
</dbReference>
<dbReference type="SUPFAM" id="SSF56176">
    <property type="entry name" value="FAD-binding/transporter-associated domain-like"/>
    <property type="match status" value="1"/>
</dbReference>
<evidence type="ECO:0000256" key="1">
    <source>
        <dbReference type="ARBA" id="ARBA00004167"/>
    </source>
</evidence>
<dbReference type="GO" id="GO:0008202">
    <property type="term" value="P:steroid metabolic process"/>
    <property type="evidence" value="ECO:0007669"/>
    <property type="project" value="TreeGrafter"/>
</dbReference>
<comment type="caution">
    <text evidence="8">The sequence shown here is derived from an EMBL/GenBank/DDBJ whole genome shotgun (WGS) entry which is preliminary data.</text>
</comment>
<dbReference type="InterPro" id="IPR016169">
    <property type="entry name" value="FAD-bd_PCMH_sub2"/>
</dbReference>
<protein>
    <recommendedName>
        <fullName evidence="2">Delta(24)-sterol reductase</fullName>
        <ecNumber evidence="2">1.3.1.72</ecNumber>
    </recommendedName>
</protein>
<evidence type="ECO:0000256" key="2">
    <source>
        <dbReference type="ARBA" id="ARBA00012405"/>
    </source>
</evidence>
<dbReference type="GO" id="GO:0050614">
    <property type="term" value="F:Delta24-sterol reductase activity"/>
    <property type="evidence" value="ECO:0007669"/>
    <property type="project" value="UniProtKB-EC"/>
</dbReference>
<evidence type="ECO:0000256" key="5">
    <source>
        <dbReference type="ARBA" id="ARBA00023002"/>
    </source>
</evidence>
<dbReference type="GO" id="GO:0016020">
    <property type="term" value="C:membrane"/>
    <property type="evidence" value="ECO:0007669"/>
    <property type="project" value="UniProtKB-SubCell"/>
</dbReference>
<name>A0A397HWY9_ASPTH</name>
<comment type="subcellular location">
    <subcellularLocation>
        <location evidence="1">Membrane</location>
        <topology evidence="1">Single-pass membrane protein</topology>
    </subcellularLocation>
</comment>
<evidence type="ECO:0000259" key="7">
    <source>
        <dbReference type="PROSITE" id="PS51387"/>
    </source>
</evidence>